<feature type="transmembrane region" description="Helical" evidence="14">
    <location>
        <begin position="6"/>
        <end position="25"/>
    </location>
</feature>
<dbReference type="Gene3D" id="3.40.50.720">
    <property type="entry name" value="NAD(P)-binding Rossmann-like Domain"/>
    <property type="match status" value="1"/>
</dbReference>
<dbReference type="SUPFAM" id="SSF51735">
    <property type="entry name" value="NAD(P)-binding Rossmann-fold domains"/>
    <property type="match status" value="1"/>
</dbReference>
<dbReference type="RefSeq" id="XP_033784149.1">
    <property type="nucleotide sequence ID" value="XM_033928258.1"/>
</dbReference>
<keyword evidence="3" id="KW-0752">Steroid biosynthesis</keyword>
<evidence type="ECO:0000256" key="3">
    <source>
        <dbReference type="ARBA" id="ARBA00022955"/>
    </source>
</evidence>
<evidence type="ECO:0000256" key="13">
    <source>
        <dbReference type="RuleBase" id="RU000363"/>
    </source>
</evidence>
<evidence type="ECO:0000256" key="5">
    <source>
        <dbReference type="ARBA" id="ARBA00024072"/>
    </source>
</evidence>
<comment type="pathway">
    <text evidence="7">Steroid biosynthesis; estrogen biosynthesis.</text>
</comment>
<dbReference type="Proteomes" id="UP000515159">
    <property type="component" value="Chromosome 1"/>
</dbReference>
<sequence length="324" mass="36211">MGELCLQFFALLGAMVCLSFLVRCLKFLKYVFPPSLHQSFFRSMGEWAVVTGAGDGIGKAYVLELAKHGLNIVMISRTLEKMQKVASEIEETTGRQVKIIQADFTKDDIYENIEENIKGLEIGILVNNVGMLPCLFPRNFLNGPDDDKSVINCNITSATKMTRIILKQMEQRRKGLILNISSAIGTFPCPLYALYSASKAFLVSFSKALQAEYKSKGIIIQVLSPYGVSTAMTGYPKINIITKNANDFVRESLNYVTLGNETFGCLAHEILDFFIKLIPLWILHSDRVQKICMEVLSDAIKINKSRPLTISFDKIALKKTEKLG</sequence>
<dbReference type="PROSITE" id="PS00061">
    <property type="entry name" value="ADH_SHORT"/>
    <property type="match status" value="1"/>
</dbReference>
<keyword evidence="15" id="KW-1185">Reference proteome</keyword>
<keyword evidence="3" id="KW-0444">Lipid biosynthesis</keyword>
<keyword evidence="14" id="KW-1133">Transmembrane helix</keyword>
<dbReference type="InterPro" id="IPR036291">
    <property type="entry name" value="NAD(P)-bd_dom_sf"/>
</dbReference>
<dbReference type="GO" id="GO:0141040">
    <property type="term" value="F:very-long-chain 3-oxoacyl-CoA reductase activity"/>
    <property type="evidence" value="ECO:0007669"/>
    <property type="project" value="UniProtKB-EC"/>
</dbReference>
<keyword evidence="14" id="KW-0812">Transmembrane</keyword>
<comment type="catalytic activity">
    <reaction evidence="10">
        <text>17beta-estradiol + NAD(+) = estrone + NADH + H(+)</text>
        <dbReference type="Rhea" id="RHEA:24612"/>
        <dbReference type="ChEBI" id="CHEBI:15378"/>
        <dbReference type="ChEBI" id="CHEBI:16469"/>
        <dbReference type="ChEBI" id="CHEBI:17263"/>
        <dbReference type="ChEBI" id="CHEBI:57540"/>
        <dbReference type="ChEBI" id="CHEBI:57945"/>
        <dbReference type="EC" id="1.1.1.62"/>
    </reaction>
</comment>
<dbReference type="PANTHER" id="PTHR43899:SF7">
    <property type="entry name" value="17-BETA-HYDROXYSTEROID DEHYDROGENASE TYPE 3"/>
    <property type="match status" value="1"/>
</dbReference>
<evidence type="ECO:0000256" key="12">
    <source>
        <dbReference type="ARBA" id="ARBA00049509"/>
    </source>
</evidence>
<evidence type="ECO:0000313" key="15">
    <source>
        <dbReference type="Proteomes" id="UP000515159"/>
    </source>
</evidence>
<dbReference type="EC" id="1.1.1.62" evidence="5"/>
<dbReference type="GO" id="GO:0047045">
    <property type="term" value="F:testosterone dehydrogenase (NADP+) activity"/>
    <property type="evidence" value="ECO:0007669"/>
    <property type="project" value="TreeGrafter"/>
</dbReference>
<evidence type="ECO:0000256" key="14">
    <source>
        <dbReference type="SAM" id="Phobius"/>
    </source>
</evidence>
<dbReference type="InterPro" id="IPR002347">
    <property type="entry name" value="SDR_fam"/>
</dbReference>
<dbReference type="AlphaFoldDB" id="A0A6P8PJT5"/>
<protein>
    <recommendedName>
        <fullName evidence="9">3-ketoacyl-CoA reductase</fullName>
        <ecNumber evidence="8">1.1.1.330</ecNumber>
        <ecNumber evidence="5">1.1.1.62</ecNumber>
    </recommendedName>
</protein>
<comment type="subcellular location">
    <subcellularLocation>
        <location evidence="1">Endoplasmic reticulum membrane</location>
        <topology evidence="1">Multi-pass membrane protein</topology>
    </subcellularLocation>
</comment>
<dbReference type="GO" id="GO:0006694">
    <property type="term" value="P:steroid biosynthetic process"/>
    <property type="evidence" value="ECO:0007669"/>
    <property type="project" value="UniProtKB-KW"/>
</dbReference>
<dbReference type="CDD" id="cd05356">
    <property type="entry name" value="17beta-HSD1_like_SDR_c"/>
    <property type="match status" value="1"/>
</dbReference>
<dbReference type="KEGG" id="gsh:117352119"/>
<dbReference type="InterPro" id="IPR020904">
    <property type="entry name" value="Sc_DH/Rdtase_CS"/>
</dbReference>
<gene>
    <name evidence="16" type="primary">HSD17B3</name>
</gene>
<dbReference type="PRINTS" id="PR00081">
    <property type="entry name" value="GDHRDH"/>
</dbReference>
<evidence type="ECO:0000256" key="8">
    <source>
        <dbReference type="ARBA" id="ARBA00039105"/>
    </source>
</evidence>
<evidence type="ECO:0000313" key="16">
    <source>
        <dbReference type="RefSeq" id="XP_033784149.1"/>
    </source>
</evidence>
<accession>A0A6P8PJT5</accession>
<dbReference type="GO" id="GO:0005789">
    <property type="term" value="C:endoplasmic reticulum membrane"/>
    <property type="evidence" value="ECO:0007669"/>
    <property type="project" value="UniProtKB-SubCell"/>
</dbReference>
<keyword evidence="4" id="KW-0560">Oxidoreductase</keyword>
<evidence type="ECO:0000256" key="2">
    <source>
        <dbReference type="ARBA" id="ARBA00022857"/>
    </source>
</evidence>
<comment type="catalytic activity">
    <reaction evidence="11">
        <text>17beta-estradiol + NADP(+) = estrone + NADPH + H(+)</text>
        <dbReference type="Rhea" id="RHEA:24616"/>
        <dbReference type="ChEBI" id="CHEBI:15378"/>
        <dbReference type="ChEBI" id="CHEBI:16469"/>
        <dbReference type="ChEBI" id="CHEBI:17263"/>
        <dbReference type="ChEBI" id="CHEBI:57783"/>
        <dbReference type="ChEBI" id="CHEBI:58349"/>
        <dbReference type="EC" id="1.1.1.62"/>
    </reaction>
</comment>
<dbReference type="InterPro" id="IPR051019">
    <property type="entry name" value="VLCFA-Steroid_DH"/>
</dbReference>
<evidence type="ECO:0000256" key="11">
    <source>
        <dbReference type="ARBA" id="ARBA00048906"/>
    </source>
</evidence>
<dbReference type="PANTHER" id="PTHR43899">
    <property type="entry name" value="RH59310P"/>
    <property type="match status" value="1"/>
</dbReference>
<keyword evidence="14" id="KW-0472">Membrane</keyword>
<evidence type="ECO:0000256" key="1">
    <source>
        <dbReference type="ARBA" id="ARBA00004477"/>
    </source>
</evidence>
<dbReference type="EC" id="1.1.1.330" evidence="8"/>
<evidence type="ECO:0000256" key="7">
    <source>
        <dbReference type="ARBA" id="ARBA00037929"/>
    </source>
</evidence>
<evidence type="ECO:0000256" key="4">
    <source>
        <dbReference type="ARBA" id="ARBA00023002"/>
    </source>
</evidence>
<feature type="transmembrane region" description="Helical" evidence="14">
    <location>
        <begin position="176"/>
        <end position="195"/>
    </location>
</feature>
<comment type="similarity">
    <text evidence="13">Belongs to the short-chain dehydrogenases/reductases (SDR) family.</text>
</comment>
<organism evidence="15 16">
    <name type="scientific">Geotrypetes seraphini</name>
    <name type="common">Gaboon caecilian</name>
    <name type="synonym">Caecilia seraphini</name>
    <dbReference type="NCBI Taxonomy" id="260995"/>
    <lineage>
        <taxon>Eukaryota</taxon>
        <taxon>Metazoa</taxon>
        <taxon>Chordata</taxon>
        <taxon>Craniata</taxon>
        <taxon>Vertebrata</taxon>
        <taxon>Euteleostomi</taxon>
        <taxon>Amphibia</taxon>
        <taxon>Gymnophiona</taxon>
        <taxon>Geotrypetes</taxon>
    </lineage>
</organism>
<reference evidence="16" key="1">
    <citation type="submission" date="2025-08" db="UniProtKB">
        <authorList>
            <consortium name="RefSeq"/>
        </authorList>
    </citation>
    <scope>IDENTIFICATION</scope>
</reference>
<dbReference type="FunFam" id="3.40.50.720:FF:000137">
    <property type="entry name" value="Hydroxysteroid (17-beta) dehydrogenase 3"/>
    <property type="match status" value="1"/>
</dbReference>
<dbReference type="FunCoup" id="A0A6P8PJT5">
    <property type="interactions" value="298"/>
</dbReference>
<keyword evidence="2" id="KW-0521">NADP</keyword>
<name>A0A6P8PJT5_GEOSA</name>
<dbReference type="OrthoDB" id="5545019at2759"/>
<keyword evidence="3" id="KW-0443">Lipid metabolism</keyword>
<proteinExistence type="inferred from homology"/>
<dbReference type="GeneID" id="117352119"/>
<dbReference type="InParanoid" id="A0A6P8PJT5"/>
<evidence type="ECO:0000256" key="9">
    <source>
        <dbReference type="ARBA" id="ARBA00041250"/>
    </source>
</evidence>
<dbReference type="PRINTS" id="PR00080">
    <property type="entry name" value="SDRFAMILY"/>
</dbReference>
<evidence type="ECO:0000256" key="6">
    <source>
        <dbReference type="ARBA" id="ARBA00037337"/>
    </source>
</evidence>
<evidence type="ECO:0000256" key="10">
    <source>
        <dbReference type="ARBA" id="ARBA00048022"/>
    </source>
</evidence>
<dbReference type="GO" id="GO:0004303">
    <property type="term" value="F:estradiol 17-beta-dehydrogenase [NAD(P)+] activity"/>
    <property type="evidence" value="ECO:0007669"/>
    <property type="project" value="UniProtKB-EC"/>
</dbReference>
<comment type="catalytic activity">
    <reaction evidence="12">
        <text>a very-long-chain (3R)-3-hydroxyacyl-CoA + NADP(+) = a very-long-chain 3-oxoacyl-CoA + NADPH + H(+)</text>
        <dbReference type="Rhea" id="RHEA:48680"/>
        <dbReference type="ChEBI" id="CHEBI:15378"/>
        <dbReference type="ChEBI" id="CHEBI:57783"/>
        <dbReference type="ChEBI" id="CHEBI:58349"/>
        <dbReference type="ChEBI" id="CHEBI:85440"/>
        <dbReference type="ChEBI" id="CHEBI:90725"/>
        <dbReference type="EC" id="1.1.1.330"/>
    </reaction>
</comment>
<comment type="function">
    <text evidence="6">Catalyzes the second of the four reactions of the long-chain fatty acids elongation cycle. This endoplasmic reticulum-bound enzymatic process, allows the addition of two carbons to the chain of long- and very long-chain fatty acids/VLCFAs per cycle. This enzyme has a 3-ketoacyl-CoA reductase activity, reducing 3-ketoacyl-CoA to 3-hydroxyacyl-CoA, within each cycle of fatty acid elongation. Thereby, it may participate in the production of VLCFAs of different chain lengths that are involved in multiple biological processes as precursors of membrane lipids and lipid mediators. May also catalyze the transformation of estrone (E1) into estradiol (E2) and play a role in estrogen formation.</text>
</comment>
<dbReference type="Pfam" id="PF00106">
    <property type="entry name" value="adh_short"/>
    <property type="match status" value="1"/>
</dbReference>
<dbReference type="CTD" id="3293"/>
<dbReference type="PIRSF" id="PIRSF000126">
    <property type="entry name" value="11-beta-HSD1"/>
    <property type="match status" value="1"/>
</dbReference>